<keyword evidence="1 9" id="KW-0436">Ligase</keyword>
<dbReference type="EMBL" id="WUUQ01000001">
    <property type="protein sequence ID" value="MXQ72596.1"/>
    <property type="molecule type" value="Genomic_DNA"/>
</dbReference>
<dbReference type="SUPFAM" id="SSF52317">
    <property type="entry name" value="Class I glutamine amidotransferase-like"/>
    <property type="match status" value="1"/>
</dbReference>
<dbReference type="SMART" id="SM01211">
    <property type="entry name" value="GATase_5"/>
    <property type="match status" value="1"/>
</dbReference>
<evidence type="ECO:0000256" key="5">
    <source>
        <dbReference type="ARBA" id="ARBA00022840"/>
    </source>
</evidence>
<comment type="caution">
    <text evidence="9">The sequence shown here is derived from an EMBL/GenBank/DDBJ whole genome shotgun (WGS) entry which is preliminary data.</text>
</comment>
<dbReference type="InterPro" id="IPR041609">
    <property type="entry name" value="PurL_linker"/>
</dbReference>
<dbReference type="InterPro" id="IPR010141">
    <property type="entry name" value="FGAM_synthase"/>
</dbReference>
<dbReference type="SUPFAM" id="SSF56042">
    <property type="entry name" value="PurM C-terminal domain-like"/>
    <property type="match status" value="2"/>
</dbReference>
<evidence type="ECO:0000259" key="7">
    <source>
        <dbReference type="Pfam" id="PF02769"/>
    </source>
</evidence>
<dbReference type="GO" id="GO:0004642">
    <property type="term" value="F:phosphoribosylformylglycinamidine synthase activity"/>
    <property type="evidence" value="ECO:0007669"/>
    <property type="project" value="UniProtKB-EC"/>
</dbReference>
<evidence type="ECO:0000256" key="1">
    <source>
        <dbReference type="ARBA" id="ARBA00022598"/>
    </source>
</evidence>
<keyword evidence="6" id="KW-0460">Magnesium</keyword>
<dbReference type="InterPro" id="IPR010918">
    <property type="entry name" value="PurM-like_C_dom"/>
</dbReference>
<feature type="domain" description="Phosphoribosylformylglycinamidine synthase linker" evidence="8">
    <location>
        <begin position="174"/>
        <end position="223"/>
    </location>
</feature>
<evidence type="ECO:0000256" key="2">
    <source>
        <dbReference type="ARBA" id="ARBA00022723"/>
    </source>
</evidence>
<dbReference type="GO" id="GO:0005737">
    <property type="term" value="C:cytoplasm"/>
    <property type="evidence" value="ECO:0007669"/>
    <property type="project" value="TreeGrafter"/>
</dbReference>
<dbReference type="PANTHER" id="PTHR10099">
    <property type="entry name" value="PHOSPHORIBOSYLFORMYLGLYCINAMIDINE SYNTHASE"/>
    <property type="match status" value="1"/>
</dbReference>
<dbReference type="Gene3D" id="3.90.650.10">
    <property type="entry name" value="PurM-like C-terminal domain"/>
    <property type="match status" value="2"/>
</dbReference>
<keyword evidence="3" id="KW-0547">Nucleotide-binding</keyword>
<dbReference type="PANTHER" id="PTHR10099:SF1">
    <property type="entry name" value="PHOSPHORIBOSYLFORMYLGLYCINAMIDINE SYNTHASE"/>
    <property type="match status" value="1"/>
</dbReference>
<dbReference type="InterPro" id="IPR036676">
    <property type="entry name" value="PurM-like_C_sf"/>
</dbReference>
<keyword evidence="5" id="KW-0067">ATP-binding</keyword>
<reference evidence="9 10" key="1">
    <citation type="submission" date="2019-12" db="EMBL/GenBank/DDBJ databases">
        <authorList>
            <person name="Yang R."/>
        </authorList>
    </citation>
    <scope>NUCLEOTIDE SEQUENCE [LARGE SCALE GENOMIC DNA]</scope>
    <source>
        <strain evidence="9 10">DONG20-135</strain>
    </source>
</reference>
<dbReference type="GO" id="GO:0005524">
    <property type="term" value="F:ATP binding"/>
    <property type="evidence" value="ECO:0007669"/>
    <property type="project" value="UniProtKB-KW"/>
</dbReference>
<name>A0A6N8U2U8_9FIRM</name>
<dbReference type="SUPFAM" id="SSF55326">
    <property type="entry name" value="PurM N-terminal domain-like"/>
    <property type="match status" value="2"/>
</dbReference>
<dbReference type="RefSeq" id="WP_160624086.1">
    <property type="nucleotide sequence ID" value="NZ_WUUQ01000001.1"/>
</dbReference>
<proteinExistence type="predicted"/>
<feature type="domain" description="PurM-like C-terminal" evidence="7">
    <location>
        <begin position="435"/>
        <end position="586"/>
    </location>
</feature>
<dbReference type="GO" id="GO:0046872">
    <property type="term" value="F:metal ion binding"/>
    <property type="evidence" value="ECO:0007669"/>
    <property type="project" value="UniProtKB-KW"/>
</dbReference>
<dbReference type="CDD" id="cd02204">
    <property type="entry name" value="PurL_repeat2"/>
    <property type="match status" value="1"/>
</dbReference>
<dbReference type="InterPro" id="IPR029062">
    <property type="entry name" value="Class_I_gatase-like"/>
</dbReference>
<keyword evidence="4" id="KW-0658">Purine biosynthesis</keyword>
<evidence type="ECO:0000313" key="10">
    <source>
        <dbReference type="Proteomes" id="UP000434036"/>
    </source>
</evidence>
<sequence>MNTRIYVTKKPAYRIESQSLFEELKTNFDLSGVTSLQLFNIYDVFHADDQDIALLKQRVLSEVVTDEVLNDLALEGKSYIAMEYLPGQYDQRSDSAQQCLMLLNNKEEVIIKSGKLVVFEGAVDEVTMQAVRKYLINPVEMREKDLSVLACEEEVEIEPVLTIDGFCGWSEKEIAAYRENEGLAMSDEDLLHIQKYFDNEEQRDPTITEIKVLDTYWSDHCRHTTFETVLDEVTITAGKFHDQLQKVYDDYVELRKAVHGEKKYMTLMDMATIAGKYLRKTGYLDDLEVSEEINACSVEIEVDVNGVKEPWLLMFKNETHNHPTEIEPFGGASTCIGGAIRDPLSGRSYVYQAMRITGAGDINKDLNDTLANKLPQSVISKSAAQGYSSYGNQIGLATTYVKELYHEGYVAKRMEVGAVVGAAPKAWVVRKEPCAGDIVVLLGGATGRDGIGGATGSSKEHNESSLTKCSSEVQKGNAPVERKLQRLFRNPEATRMIKRSNDFGAGGVSVAIGELAPGIDIDLDVVPVKYRGLNGTELAISESQERMAVVIEAAQFEAFKELAYQENLDATKVAVVTDDNRLVMHCKGETIVDISRAFLDTNGVRQHQKVTITTVEQDENPFHHEEVCTKENLLENLAKENTASQKGLVEMFDSTIGKSTVLMPYGGKYQLTESEASVQKLPVMGLTDTCSIMSYGFHPGVSCYSPYLAGAYSVVEALARVAAVGGDIHKARLTCQEYFERLHQDEVRWGKPAQALLGVIEAQLAFKTPAIGGKDSMSGTYKNISVPPTIITFAVATGNTGNIISSEWKKSGSKIYLVKHPIHDDETPDYEALNKNFDTVHSYIKKKTILSAATVKFGGIAETLCKMSFGNKIGIRVDTEEALFALSIGSLLVEATEDIQDENFILLGETGGDEIVINGVSLNMEEAIAKWMSRYEQLYPTKTDTDGKPVQTPLYHIQEHKHARTRIDKPKVIIPVFPGNNCEYDTKQQFERAGAEVEVYVFNNLSVEAVKRSLKELSEKIASSQILMLVGGFSSGDEPDGSGKFIANVLQNEQVYQAVQTLLANDGLILGICNGFQALIKSGLLPYGDITKLDEASPTLFRNNINRHVSRMAMTQIASNKSPWLSSFTPGELHNIAFSHGEGKFVVDEEVAKELFANGQIATQYTDLEGNPTMNGAFNVNGSSYAIEGITSVDGHIFGKMGHCERYEEGLMKNIDGNKVQDIFLNGVNYFRGR</sequence>
<dbReference type="FunFam" id="3.30.1330.10:FF:000013">
    <property type="entry name" value="Phosphoribosylformylglycinamidine synthase"/>
    <property type="match status" value="1"/>
</dbReference>
<evidence type="ECO:0000313" key="9">
    <source>
        <dbReference type="EMBL" id="MXQ72596.1"/>
    </source>
</evidence>
<dbReference type="GO" id="GO:0006164">
    <property type="term" value="P:purine nucleotide biosynthetic process"/>
    <property type="evidence" value="ECO:0007669"/>
    <property type="project" value="UniProtKB-KW"/>
</dbReference>
<evidence type="ECO:0000256" key="6">
    <source>
        <dbReference type="ARBA" id="ARBA00022842"/>
    </source>
</evidence>
<evidence type="ECO:0000256" key="4">
    <source>
        <dbReference type="ARBA" id="ARBA00022755"/>
    </source>
</evidence>
<dbReference type="EC" id="6.3.5.3" evidence="9"/>
<dbReference type="AlphaFoldDB" id="A0A6N8U2U8"/>
<reference evidence="9 10" key="2">
    <citation type="submission" date="2020-01" db="EMBL/GenBank/DDBJ databases">
        <title>Clostridiaceae sp. nov. isolated from the gut of human by culturomics.</title>
        <authorList>
            <person name="Chang Y."/>
        </authorList>
    </citation>
    <scope>NUCLEOTIDE SEQUENCE [LARGE SCALE GENOMIC DNA]</scope>
    <source>
        <strain evidence="9 10">DONG20-135</strain>
    </source>
</reference>
<dbReference type="InterPro" id="IPR036921">
    <property type="entry name" value="PurM-like_N_sf"/>
</dbReference>
<dbReference type="CDD" id="cd02203">
    <property type="entry name" value="PurL_repeat1"/>
    <property type="match status" value="1"/>
</dbReference>
<keyword evidence="10" id="KW-1185">Reference proteome</keyword>
<dbReference type="Pfam" id="PF02769">
    <property type="entry name" value="AIRS_C"/>
    <property type="match status" value="1"/>
</dbReference>
<protein>
    <submittedName>
        <fullName evidence="9">Phosphoribosylformylglycinamidine synthase</fullName>
        <ecNumber evidence="9">6.3.5.3</ecNumber>
    </submittedName>
</protein>
<evidence type="ECO:0000256" key="3">
    <source>
        <dbReference type="ARBA" id="ARBA00022741"/>
    </source>
</evidence>
<evidence type="ECO:0000259" key="8">
    <source>
        <dbReference type="Pfam" id="PF18072"/>
    </source>
</evidence>
<dbReference type="Pfam" id="PF18072">
    <property type="entry name" value="FGAR-AT_linker"/>
    <property type="match status" value="1"/>
</dbReference>
<gene>
    <name evidence="9" type="ORF">GSF08_01385</name>
</gene>
<accession>A0A6N8U2U8</accession>
<dbReference type="NCBIfam" id="TIGR01857">
    <property type="entry name" value="FGAM-synthase"/>
    <property type="match status" value="1"/>
</dbReference>
<dbReference type="Gene3D" id="3.40.50.880">
    <property type="match status" value="1"/>
</dbReference>
<keyword evidence="2" id="KW-0479">Metal-binding</keyword>
<organism evidence="9 10">
    <name type="scientific">Copranaerobaculum intestinale</name>
    <dbReference type="NCBI Taxonomy" id="2692629"/>
    <lineage>
        <taxon>Bacteria</taxon>
        <taxon>Bacillati</taxon>
        <taxon>Bacillota</taxon>
        <taxon>Erysipelotrichia</taxon>
        <taxon>Erysipelotrichales</taxon>
        <taxon>Erysipelotrichaceae</taxon>
        <taxon>Copranaerobaculum</taxon>
    </lineage>
</organism>
<dbReference type="Gene3D" id="3.30.1330.10">
    <property type="entry name" value="PurM-like, N-terminal domain"/>
    <property type="match status" value="2"/>
</dbReference>
<dbReference type="Pfam" id="PF13507">
    <property type="entry name" value="GATase_5"/>
    <property type="match status" value="1"/>
</dbReference>
<dbReference type="Proteomes" id="UP000434036">
    <property type="component" value="Unassembled WGS sequence"/>
</dbReference>